<sequence length="627" mass="70456">HALKIIAGQISDRDTAVRNAALNTIVIAYDILGESVYKYVGTLNDKDQSLLDERIKRAVKNKETRPKEPLQPQVQPQQRPKTAPAGVLAKAASQPNMSSGHQQIKKTYQLDIELDDNYETVLPSLIELDLEAVMAPITKPKIMARPASPNVSSKLSGLADVSASIGTVVSQISDVSINTSIKALAQIDEVLKDEKKADVMANHIDNLLVVITMQCKLGISKHLMDPHVESSEVIRLYRCLLSTLLSIFDRTSMGKKASINILKDLMHSLLTVLLDTQIEQLEDGPQIIRTVNVTVVKIINKSDPTNITCAIIPLMRECLLSETCSYKFLDLVIKCSWKILNLVPDNINDLNCDRVLYEAHLFFQQFPTSSWKSRPNLDMPIRTIKTLLHNLTKLKGHKILSHTGLIGASENSEVEAYLHTVLSKSNYKQEDGGTDRIKSSSKTKRVSKTHELLTEIFRKIGNKENAREGLNDLFDFKKKYPEADVDPFLWKASPHFQKYINNMLSEIEEERRGKKLVDGSNIGYHNNADENACNTTSENDIPDVDYYREKLRELRTKCGLDRNTTEADSNKTAGLKQSQNTNDVPEDTEPEEIRWPSTTQTQEEPKQSVDVTSLKARLEKIKKMANS</sequence>
<feature type="compositionally biased region" description="Basic and acidic residues" evidence="1">
    <location>
        <begin position="59"/>
        <end position="68"/>
    </location>
</feature>
<dbReference type="SUPFAM" id="SSF48371">
    <property type="entry name" value="ARM repeat"/>
    <property type="match status" value="1"/>
</dbReference>
<dbReference type="InterPro" id="IPR016024">
    <property type="entry name" value="ARM-type_fold"/>
</dbReference>
<dbReference type="InterPro" id="IPR011989">
    <property type="entry name" value="ARM-like"/>
</dbReference>
<dbReference type="GO" id="GO:0030951">
    <property type="term" value="P:establishment or maintenance of microtubule cytoskeleton polarity"/>
    <property type="evidence" value="ECO:0007669"/>
    <property type="project" value="InterPro"/>
</dbReference>
<feature type="compositionally biased region" description="Polar residues" evidence="1">
    <location>
        <begin position="570"/>
        <end position="583"/>
    </location>
</feature>
<feature type="compositionally biased region" description="Low complexity" evidence="1">
    <location>
        <begin position="70"/>
        <end position="80"/>
    </location>
</feature>
<feature type="compositionally biased region" description="Polar residues" evidence="1">
    <location>
        <begin position="93"/>
        <end position="102"/>
    </location>
</feature>
<dbReference type="GO" id="GO:0061863">
    <property type="term" value="F:microtubule plus end polymerase"/>
    <property type="evidence" value="ECO:0007669"/>
    <property type="project" value="InterPro"/>
</dbReference>
<dbReference type="GO" id="GO:0051010">
    <property type="term" value="F:microtubule plus-end binding"/>
    <property type="evidence" value="ECO:0007669"/>
    <property type="project" value="InterPro"/>
</dbReference>
<proteinExistence type="predicted"/>
<feature type="region of interest" description="Disordered" evidence="1">
    <location>
        <begin position="518"/>
        <end position="540"/>
    </location>
</feature>
<feature type="non-terminal residue" evidence="2">
    <location>
        <position position="1"/>
    </location>
</feature>
<accession>A0A0B7A5G9</accession>
<evidence type="ECO:0008006" key="3">
    <source>
        <dbReference type="Google" id="ProtNLM"/>
    </source>
</evidence>
<dbReference type="Gene3D" id="1.25.10.10">
    <property type="entry name" value="Leucine-rich Repeat Variant"/>
    <property type="match status" value="1"/>
</dbReference>
<reference evidence="2" key="1">
    <citation type="submission" date="2014-12" db="EMBL/GenBank/DDBJ databases">
        <title>Insight into the proteome of Arion vulgaris.</title>
        <authorList>
            <person name="Aradska J."/>
            <person name="Bulat T."/>
            <person name="Smidak R."/>
            <person name="Sarate P."/>
            <person name="Gangsoo J."/>
            <person name="Sialana F."/>
            <person name="Bilban M."/>
            <person name="Lubec G."/>
        </authorList>
    </citation>
    <scope>NUCLEOTIDE SEQUENCE</scope>
    <source>
        <tissue evidence="2">Skin</tissue>
    </source>
</reference>
<protein>
    <recommendedName>
        <fullName evidence="3">TOG domain-containing protein</fullName>
    </recommendedName>
</protein>
<evidence type="ECO:0000256" key="1">
    <source>
        <dbReference type="SAM" id="MobiDB-lite"/>
    </source>
</evidence>
<feature type="region of interest" description="Disordered" evidence="1">
    <location>
        <begin position="59"/>
        <end position="102"/>
    </location>
</feature>
<dbReference type="InterPro" id="IPR045110">
    <property type="entry name" value="XMAP215"/>
</dbReference>
<name>A0A0B7A5G9_9EUPU</name>
<dbReference type="AlphaFoldDB" id="A0A0B7A5G9"/>
<dbReference type="EMBL" id="HACG01029349">
    <property type="protein sequence ID" value="CEK76214.1"/>
    <property type="molecule type" value="Transcribed_RNA"/>
</dbReference>
<dbReference type="GO" id="GO:0007051">
    <property type="term" value="P:spindle organization"/>
    <property type="evidence" value="ECO:0007669"/>
    <property type="project" value="InterPro"/>
</dbReference>
<organism evidence="2">
    <name type="scientific">Arion vulgaris</name>
    <dbReference type="NCBI Taxonomy" id="1028688"/>
    <lineage>
        <taxon>Eukaryota</taxon>
        <taxon>Metazoa</taxon>
        <taxon>Spiralia</taxon>
        <taxon>Lophotrochozoa</taxon>
        <taxon>Mollusca</taxon>
        <taxon>Gastropoda</taxon>
        <taxon>Heterobranchia</taxon>
        <taxon>Euthyneura</taxon>
        <taxon>Panpulmonata</taxon>
        <taxon>Eupulmonata</taxon>
        <taxon>Stylommatophora</taxon>
        <taxon>Helicina</taxon>
        <taxon>Arionoidea</taxon>
        <taxon>Arionidae</taxon>
        <taxon>Arion</taxon>
    </lineage>
</organism>
<dbReference type="GO" id="GO:0046785">
    <property type="term" value="P:microtubule polymerization"/>
    <property type="evidence" value="ECO:0007669"/>
    <property type="project" value="InterPro"/>
</dbReference>
<gene>
    <name evidence="2" type="primary">ORF99016</name>
</gene>
<evidence type="ECO:0000313" key="2">
    <source>
        <dbReference type="EMBL" id="CEK76214.1"/>
    </source>
</evidence>
<dbReference type="PANTHER" id="PTHR12609">
    <property type="entry name" value="MICROTUBULE ASSOCIATED PROTEIN XMAP215"/>
    <property type="match status" value="1"/>
</dbReference>
<feature type="region of interest" description="Disordered" evidence="1">
    <location>
        <begin position="561"/>
        <end position="614"/>
    </location>
</feature>